<name>A0AAW1QQ27_9CHLO</name>
<evidence type="ECO:0000256" key="1">
    <source>
        <dbReference type="RuleBase" id="RU363044"/>
    </source>
</evidence>
<keyword evidence="1" id="KW-0234">DNA repair</keyword>
<accession>A0AAW1QQ27</accession>
<dbReference type="CDD" id="cd18037">
    <property type="entry name" value="DEXSc_Pif1_like"/>
    <property type="match status" value="1"/>
</dbReference>
<keyword evidence="1" id="KW-0547">Nucleotide-binding</keyword>
<keyword evidence="1" id="KW-0347">Helicase</keyword>
<keyword evidence="1" id="KW-0227">DNA damage</keyword>
<keyword evidence="1" id="KW-0378">Hydrolase</keyword>
<dbReference type="Pfam" id="PF05970">
    <property type="entry name" value="PIF1"/>
    <property type="match status" value="1"/>
</dbReference>
<dbReference type="EMBL" id="JALJOR010000002">
    <property type="protein sequence ID" value="KAK9823557.1"/>
    <property type="molecule type" value="Genomic_DNA"/>
</dbReference>
<dbReference type="InterPro" id="IPR003593">
    <property type="entry name" value="AAA+_ATPase"/>
</dbReference>
<dbReference type="GO" id="GO:0006281">
    <property type="term" value="P:DNA repair"/>
    <property type="evidence" value="ECO:0007669"/>
    <property type="project" value="UniProtKB-KW"/>
</dbReference>
<dbReference type="InterPro" id="IPR049163">
    <property type="entry name" value="Pif1-like_2B_dom"/>
</dbReference>
<comment type="cofactor">
    <cofactor evidence="1">
        <name>Mg(2+)</name>
        <dbReference type="ChEBI" id="CHEBI:18420"/>
    </cofactor>
</comment>
<dbReference type="GO" id="GO:0016787">
    <property type="term" value="F:hydrolase activity"/>
    <property type="evidence" value="ECO:0007669"/>
    <property type="project" value="UniProtKB-KW"/>
</dbReference>
<dbReference type="EC" id="5.6.2.3" evidence="1"/>
<protein>
    <recommendedName>
        <fullName evidence="1">ATP-dependent DNA helicase</fullName>
        <ecNumber evidence="1">5.6.2.3</ecNumber>
    </recommendedName>
</protein>
<dbReference type="PANTHER" id="PTHR47642">
    <property type="entry name" value="ATP-DEPENDENT DNA HELICASE"/>
    <property type="match status" value="1"/>
</dbReference>
<dbReference type="Pfam" id="PF21530">
    <property type="entry name" value="Pif1_2B_dom"/>
    <property type="match status" value="1"/>
</dbReference>
<feature type="region of interest" description="Disordered" evidence="2">
    <location>
        <begin position="146"/>
        <end position="179"/>
    </location>
</feature>
<organism evidence="4 5">
    <name type="scientific">[Myrmecia] bisecta</name>
    <dbReference type="NCBI Taxonomy" id="41462"/>
    <lineage>
        <taxon>Eukaryota</taxon>
        <taxon>Viridiplantae</taxon>
        <taxon>Chlorophyta</taxon>
        <taxon>core chlorophytes</taxon>
        <taxon>Trebouxiophyceae</taxon>
        <taxon>Trebouxiales</taxon>
        <taxon>Trebouxiaceae</taxon>
        <taxon>Myrmecia</taxon>
    </lineage>
</organism>
<keyword evidence="1" id="KW-0233">DNA recombination</keyword>
<dbReference type="InterPro" id="IPR051055">
    <property type="entry name" value="PIF1_helicase"/>
</dbReference>
<comment type="catalytic activity">
    <reaction evidence="1">
        <text>ATP + H2O = ADP + phosphate + H(+)</text>
        <dbReference type="Rhea" id="RHEA:13065"/>
        <dbReference type="ChEBI" id="CHEBI:15377"/>
        <dbReference type="ChEBI" id="CHEBI:15378"/>
        <dbReference type="ChEBI" id="CHEBI:30616"/>
        <dbReference type="ChEBI" id="CHEBI:43474"/>
        <dbReference type="ChEBI" id="CHEBI:456216"/>
        <dbReference type="EC" id="5.6.2.3"/>
    </reaction>
</comment>
<dbReference type="Gene3D" id="3.40.50.300">
    <property type="entry name" value="P-loop containing nucleotide triphosphate hydrolases"/>
    <property type="match status" value="2"/>
</dbReference>
<dbReference type="InterPro" id="IPR010285">
    <property type="entry name" value="DNA_helicase_pif1-like_DEAD"/>
</dbReference>
<dbReference type="SUPFAM" id="SSF52540">
    <property type="entry name" value="P-loop containing nucleoside triphosphate hydrolases"/>
    <property type="match status" value="2"/>
</dbReference>
<dbReference type="GO" id="GO:0006310">
    <property type="term" value="P:DNA recombination"/>
    <property type="evidence" value="ECO:0007669"/>
    <property type="project" value="UniProtKB-KW"/>
</dbReference>
<gene>
    <name evidence="4" type="ORF">WJX72_003730</name>
</gene>
<dbReference type="SMART" id="SM00382">
    <property type="entry name" value="AAA"/>
    <property type="match status" value="1"/>
</dbReference>
<dbReference type="InterPro" id="IPR027417">
    <property type="entry name" value="P-loop_NTPase"/>
</dbReference>
<feature type="domain" description="AAA+ ATPase" evidence="3">
    <location>
        <begin position="193"/>
        <end position="341"/>
    </location>
</feature>
<dbReference type="GO" id="GO:0000723">
    <property type="term" value="P:telomere maintenance"/>
    <property type="evidence" value="ECO:0007669"/>
    <property type="project" value="InterPro"/>
</dbReference>
<proteinExistence type="inferred from homology"/>
<feature type="compositionally biased region" description="Polar residues" evidence="2">
    <location>
        <begin position="149"/>
        <end position="166"/>
    </location>
</feature>
<reference evidence="4 5" key="1">
    <citation type="journal article" date="2024" name="Nat. Commun.">
        <title>Phylogenomics reveals the evolutionary origins of lichenization in chlorophyte algae.</title>
        <authorList>
            <person name="Puginier C."/>
            <person name="Libourel C."/>
            <person name="Otte J."/>
            <person name="Skaloud P."/>
            <person name="Haon M."/>
            <person name="Grisel S."/>
            <person name="Petersen M."/>
            <person name="Berrin J.G."/>
            <person name="Delaux P.M."/>
            <person name="Dal Grande F."/>
            <person name="Keller J."/>
        </authorList>
    </citation>
    <scope>NUCLEOTIDE SEQUENCE [LARGE SCALE GENOMIC DNA]</scope>
    <source>
        <strain evidence="4 5">SAG 2043</strain>
    </source>
</reference>
<dbReference type="GO" id="GO:0043139">
    <property type="term" value="F:5'-3' DNA helicase activity"/>
    <property type="evidence" value="ECO:0007669"/>
    <property type="project" value="UniProtKB-EC"/>
</dbReference>
<sequence length="603" mass="65264">MASVTTNVRLEYRDTSGNLLRAQSGKQVVVELQRVGFRGKTQLSLAFPAKEVCLPVEPPMSLHAARTQDGIMSLCFMRARLHPTGPIMSLQLMLSEADPEQLIKLRDIVDMILMRALGKPLQPLCPNKPQGQNPVASLKRKASNMAAPSMSTFSTESRQSGWSASSKGPPAQDQEELPPLTPEQQAVLDLIKAGKSVFFTGCAGTGKSLLLRHILRALPASSTFTTASTGLAACALGGTTINAFAGIGRAEGSLDVLKAAAAKGDSARRWRQATTLVVDEVSMVDGSLFDKLESIARHVRKSQQAFGGIQLVLAGDFHQLPPVTKGKEGMAARRFCFESPAWWKCVNASLQLHRVFRQADSEFVDILAAIRSGACSKAVLADLQRRCSRELDTSDGILPTKLYTHREDVDLINKQQLEALSSEAVRFACMDAGSTDILKTACPARTVLELKVGAQVMLLRNISARRGLVNGSRGVVQRFAGGTLKLPVVRFANGEVSTVGKERWSVAAGGRLLGSRMQIPLDLAWAMSVHKSQGMTLDRVEVCLERAFEAGMAYVALSRVKSLEGLRLLGGIHPHALTADAKVVKFYKTLQQNEGDSRAWPSR</sequence>
<dbReference type="CDD" id="cd18809">
    <property type="entry name" value="SF1_C_RecD"/>
    <property type="match status" value="1"/>
</dbReference>
<dbReference type="PANTHER" id="PTHR47642:SF7">
    <property type="entry name" value="ATP-DEPENDENT DNA HELICASE PIF1"/>
    <property type="match status" value="1"/>
</dbReference>
<keyword evidence="5" id="KW-1185">Reference proteome</keyword>
<evidence type="ECO:0000313" key="4">
    <source>
        <dbReference type="EMBL" id="KAK9823557.1"/>
    </source>
</evidence>
<evidence type="ECO:0000313" key="5">
    <source>
        <dbReference type="Proteomes" id="UP001489004"/>
    </source>
</evidence>
<dbReference type="Proteomes" id="UP001489004">
    <property type="component" value="Unassembled WGS sequence"/>
</dbReference>
<keyword evidence="1" id="KW-0067">ATP-binding</keyword>
<dbReference type="GO" id="GO:0005524">
    <property type="term" value="F:ATP binding"/>
    <property type="evidence" value="ECO:0007669"/>
    <property type="project" value="UniProtKB-KW"/>
</dbReference>
<evidence type="ECO:0000259" key="3">
    <source>
        <dbReference type="SMART" id="SM00382"/>
    </source>
</evidence>
<comment type="similarity">
    <text evidence="1">Belongs to the helicase family.</text>
</comment>
<evidence type="ECO:0000256" key="2">
    <source>
        <dbReference type="SAM" id="MobiDB-lite"/>
    </source>
</evidence>
<dbReference type="AlphaFoldDB" id="A0AAW1QQ27"/>
<comment type="caution">
    <text evidence="4">The sequence shown here is derived from an EMBL/GenBank/DDBJ whole genome shotgun (WGS) entry which is preliminary data.</text>
</comment>